<dbReference type="AlphaFoldDB" id="A0A067PPW6"/>
<gene>
    <name evidence="1" type="ORF">JAAARDRAFT_94147</name>
</gene>
<keyword evidence="2" id="KW-1185">Reference proteome</keyword>
<reference evidence="2" key="1">
    <citation type="journal article" date="2014" name="Proc. Natl. Acad. Sci. U.S.A.">
        <title>Extensive sampling of basidiomycete genomes demonstrates inadequacy of the white-rot/brown-rot paradigm for wood decay fungi.</title>
        <authorList>
            <person name="Riley R."/>
            <person name="Salamov A.A."/>
            <person name="Brown D.W."/>
            <person name="Nagy L.G."/>
            <person name="Floudas D."/>
            <person name="Held B.W."/>
            <person name="Levasseur A."/>
            <person name="Lombard V."/>
            <person name="Morin E."/>
            <person name="Otillar R."/>
            <person name="Lindquist E.A."/>
            <person name="Sun H."/>
            <person name="LaButti K.M."/>
            <person name="Schmutz J."/>
            <person name="Jabbour D."/>
            <person name="Luo H."/>
            <person name="Baker S.E."/>
            <person name="Pisabarro A.G."/>
            <person name="Walton J.D."/>
            <person name="Blanchette R.A."/>
            <person name="Henrissat B."/>
            <person name="Martin F."/>
            <person name="Cullen D."/>
            <person name="Hibbett D.S."/>
            <person name="Grigoriev I.V."/>
        </authorList>
    </citation>
    <scope>NUCLEOTIDE SEQUENCE [LARGE SCALE GENOMIC DNA]</scope>
    <source>
        <strain evidence="2">MUCL 33604</strain>
    </source>
</reference>
<evidence type="ECO:0000313" key="1">
    <source>
        <dbReference type="EMBL" id="KDQ56829.1"/>
    </source>
</evidence>
<feature type="non-terminal residue" evidence="1">
    <location>
        <position position="265"/>
    </location>
</feature>
<evidence type="ECO:0000313" key="2">
    <source>
        <dbReference type="Proteomes" id="UP000027265"/>
    </source>
</evidence>
<organism evidence="1 2">
    <name type="scientific">Jaapia argillacea MUCL 33604</name>
    <dbReference type="NCBI Taxonomy" id="933084"/>
    <lineage>
        <taxon>Eukaryota</taxon>
        <taxon>Fungi</taxon>
        <taxon>Dikarya</taxon>
        <taxon>Basidiomycota</taxon>
        <taxon>Agaricomycotina</taxon>
        <taxon>Agaricomycetes</taxon>
        <taxon>Agaricomycetidae</taxon>
        <taxon>Jaapiales</taxon>
        <taxon>Jaapiaceae</taxon>
        <taxon>Jaapia</taxon>
    </lineage>
</organism>
<dbReference type="InParanoid" id="A0A067PPW6"/>
<feature type="non-terminal residue" evidence="1">
    <location>
        <position position="1"/>
    </location>
</feature>
<sequence>PAADIRIPRTLSRPITREVNRQAVIAAAPKVAHLTTEFIIKALRADGRGMNLRKDDVLVHPGELSATNPLPQRLDVRIVEDILPILPSHILAIRTNSYHLPPSLQNRVLLIPTHHVVIAANCTNIILPPSQLPIPHSVATFSKDRYRHLITIPLIPFNIPSPETYRTLQDFLYSHDRELFLRDIYPHTHPLPAKLLGPPHPSHHHAIAKELAKVCTIHTLAKAILTINGIWRNMWTLGVVDDEMWMVVDTAWESAILAVLILTHK</sequence>
<dbReference type="EMBL" id="KL197721">
    <property type="protein sequence ID" value="KDQ56829.1"/>
    <property type="molecule type" value="Genomic_DNA"/>
</dbReference>
<dbReference type="OrthoDB" id="2570975at2759"/>
<dbReference type="HOGENOM" id="CLU_059618_0_0_1"/>
<proteinExistence type="predicted"/>
<name>A0A067PPW6_9AGAM</name>
<accession>A0A067PPW6</accession>
<dbReference type="Proteomes" id="UP000027265">
    <property type="component" value="Unassembled WGS sequence"/>
</dbReference>
<protein>
    <submittedName>
        <fullName evidence="1">Uncharacterized protein</fullName>
    </submittedName>
</protein>